<accession>A0A2T4B835</accession>
<feature type="compositionally biased region" description="Basic and acidic residues" evidence="1">
    <location>
        <begin position="76"/>
        <end position="90"/>
    </location>
</feature>
<evidence type="ECO:0000313" key="3">
    <source>
        <dbReference type="Proteomes" id="UP000241546"/>
    </source>
</evidence>
<feature type="compositionally biased region" description="Basic and acidic residues" evidence="1">
    <location>
        <begin position="7"/>
        <end position="30"/>
    </location>
</feature>
<dbReference type="RefSeq" id="XP_024748701.1">
    <property type="nucleotide sequence ID" value="XM_024894302.1"/>
</dbReference>
<proteinExistence type="predicted"/>
<dbReference type="Proteomes" id="UP000241546">
    <property type="component" value="Unassembled WGS sequence"/>
</dbReference>
<name>A0A2T4B835_9HYPO</name>
<feature type="compositionally biased region" description="Basic residues" evidence="1">
    <location>
        <begin position="48"/>
        <end position="57"/>
    </location>
</feature>
<gene>
    <name evidence="2" type="ORF">BBK36DRAFT_1160580</name>
</gene>
<reference evidence="3" key="1">
    <citation type="submission" date="2016-07" db="EMBL/GenBank/DDBJ databases">
        <title>Multiple horizontal gene transfer events from other fungi enriched the ability of initially mycotrophic Trichoderma (Ascomycota) to feed on dead plant biomass.</title>
        <authorList>
            <consortium name="DOE Joint Genome Institute"/>
            <person name="Atanasova L."/>
            <person name="Chenthamara K."/>
            <person name="Zhang J."/>
            <person name="Grujic M."/>
            <person name="Henrissat B."/>
            <person name="Kuo A."/>
            <person name="Aerts A."/>
            <person name="Salamov A."/>
            <person name="Lipzen A."/>
            <person name="Labutti K."/>
            <person name="Barry K."/>
            <person name="Miao Y."/>
            <person name="Rahimi M.J."/>
            <person name="Shen Q."/>
            <person name="Grigoriev I.V."/>
            <person name="Kubicek C.P."/>
            <person name="Druzhinina I.S."/>
        </authorList>
    </citation>
    <scope>NUCLEOTIDE SEQUENCE [LARGE SCALE GENOMIC DNA]</scope>
    <source>
        <strain evidence="3">TUCIM 6016</strain>
    </source>
</reference>
<dbReference type="EMBL" id="KZ680215">
    <property type="protein sequence ID" value="PTB65381.1"/>
    <property type="molecule type" value="Genomic_DNA"/>
</dbReference>
<sequence>MALRLRVRPDEEAVRQEFGDSRPGAREAALRRNPIGGLATAWEPVWGPRKHRHHRQRAIPSKQTSPGLDPGPEEPVDGRVRVEAWLDQRAKTQGNRAAGGNSECKGDDSDSPAIIR</sequence>
<keyword evidence="3" id="KW-1185">Reference proteome</keyword>
<evidence type="ECO:0000313" key="2">
    <source>
        <dbReference type="EMBL" id="PTB65381.1"/>
    </source>
</evidence>
<evidence type="ECO:0000256" key="1">
    <source>
        <dbReference type="SAM" id="MobiDB-lite"/>
    </source>
</evidence>
<dbReference type="GeneID" id="36602420"/>
<organism evidence="2 3">
    <name type="scientific">Trichoderma citrinoviride</name>
    <dbReference type="NCBI Taxonomy" id="58853"/>
    <lineage>
        <taxon>Eukaryota</taxon>
        <taxon>Fungi</taxon>
        <taxon>Dikarya</taxon>
        <taxon>Ascomycota</taxon>
        <taxon>Pezizomycotina</taxon>
        <taxon>Sordariomycetes</taxon>
        <taxon>Hypocreomycetidae</taxon>
        <taxon>Hypocreales</taxon>
        <taxon>Hypocreaceae</taxon>
        <taxon>Trichoderma</taxon>
    </lineage>
</organism>
<protein>
    <submittedName>
        <fullName evidence="2">Uncharacterized protein</fullName>
    </submittedName>
</protein>
<dbReference type="AlphaFoldDB" id="A0A2T4B835"/>
<feature type="region of interest" description="Disordered" evidence="1">
    <location>
        <begin position="46"/>
        <end position="116"/>
    </location>
</feature>
<feature type="region of interest" description="Disordered" evidence="1">
    <location>
        <begin position="1"/>
        <end position="32"/>
    </location>
</feature>